<dbReference type="EMBL" id="AEBR01000110">
    <property type="protein sequence ID" value="EFM81371.1"/>
    <property type="molecule type" value="Genomic_DNA"/>
</dbReference>
<evidence type="ECO:0000313" key="2">
    <source>
        <dbReference type="EMBL" id="EFM81371.1"/>
    </source>
</evidence>
<dbReference type="Gene3D" id="3.40.630.30">
    <property type="match status" value="1"/>
</dbReference>
<organism evidence="2 3">
    <name type="scientific">Enterococcus faecalis TX4248</name>
    <dbReference type="NCBI Taxonomy" id="749495"/>
    <lineage>
        <taxon>Bacteria</taxon>
        <taxon>Bacillati</taxon>
        <taxon>Bacillota</taxon>
        <taxon>Bacilli</taxon>
        <taxon>Lactobacillales</taxon>
        <taxon>Enterococcaceae</taxon>
        <taxon>Enterococcus</taxon>
    </lineage>
</organism>
<dbReference type="InterPro" id="IPR000182">
    <property type="entry name" value="GNAT_dom"/>
</dbReference>
<dbReference type="GO" id="GO:0016747">
    <property type="term" value="F:acyltransferase activity, transferring groups other than amino-acyl groups"/>
    <property type="evidence" value="ECO:0007669"/>
    <property type="project" value="InterPro"/>
</dbReference>
<evidence type="ECO:0000313" key="3">
    <source>
        <dbReference type="Proteomes" id="UP000004846"/>
    </source>
</evidence>
<feature type="domain" description="N-acetyltransferase" evidence="1">
    <location>
        <begin position="1"/>
        <end position="161"/>
    </location>
</feature>
<dbReference type="HOGENOM" id="CLU_081840_1_1_9"/>
<protein>
    <submittedName>
        <fullName evidence="2">Acetyltransferase, GNAT family</fullName>
    </submittedName>
</protein>
<evidence type="ECO:0000259" key="1">
    <source>
        <dbReference type="PROSITE" id="PS51186"/>
    </source>
</evidence>
<gene>
    <name evidence="2" type="ORF">HMPREF9498_03313</name>
</gene>
<dbReference type="SUPFAM" id="SSF55729">
    <property type="entry name" value="Acyl-CoA N-acyltransferases (Nat)"/>
    <property type="match status" value="1"/>
</dbReference>
<accession>A0A125W242</accession>
<comment type="caution">
    <text evidence="2">The sequence shown here is derived from an EMBL/GenBank/DDBJ whole genome shotgun (WGS) entry which is preliminary data.</text>
</comment>
<dbReference type="Pfam" id="PF00583">
    <property type="entry name" value="Acetyltransf_1"/>
    <property type="match status" value="1"/>
</dbReference>
<dbReference type="AlphaFoldDB" id="A0A125W242"/>
<proteinExistence type="predicted"/>
<dbReference type="Proteomes" id="UP000004846">
    <property type="component" value="Unassembled WGS sequence"/>
</dbReference>
<dbReference type="RefSeq" id="WP_002402600.1">
    <property type="nucleotide sequence ID" value="NZ_GL454489.1"/>
</dbReference>
<keyword evidence="2" id="KW-0808">Transferase</keyword>
<sequence length="198" mass="21972">MKIRQEKPAEYQAVERLTYQAFKELNLTENWRPTEHFIVQLLRESADFIPELSLVSETDQGKLTGHIMSSKAKLQLPDHTEKAVLTIGPLSVHPEAQNTGVGSALIKHSVQKAKELGIGGLIILGHPTYYTKFGFVSATTFQITLPEKETSEALLALELLPGYFGTSGGEWHFSTCFAYPETHLAELEAFEADLGINE</sequence>
<dbReference type="CDD" id="cd04301">
    <property type="entry name" value="NAT_SF"/>
    <property type="match status" value="1"/>
</dbReference>
<dbReference type="PROSITE" id="PS51186">
    <property type="entry name" value="GNAT"/>
    <property type="match status" value="1"/>
</dbReference>
<reference evidence="3" key="1">
    <citation type="submission" date="2010-07" db="EMBL/GenBank/DDBJ databases">
        <authorList>
            <person name="Weinstock G."/>
            <person name="Sodergren E."/>
            <person name="Clifton S."/>
            <person name="Fulton L."/>
            <person name="Fulton B."/>
            <person name="Courtney L."/>
            <person name="Fronick C."/>
            <person name="Harrison M."/>
            <person name="Strong C."/>
            <person name="Farmer C."/>
            <person name="Delahaunty K."/>
            <person name="Markovic C."/>
            <person name="Hall O."/>
            <person name="Minx P."/>
            <person name="Tomlinson C."/>
            <person name="Mitreva M."/>
            <person name="Hou S."/>
            <person name="Chen J."/>
            <person name="Wollam A."/>
            <person name="Pepin K.H."/>
            <person name="Johnson M."/>
            <person name="Bhonagiri V."/>
            <person name="Zhang X."/>
            <person name="Suruliraj S."/>
            <person name="Warren W."/>
            <person name="Chinwalla A."/>
            <person name="Mardis E.R."/>
            <person name="Wilson R.K."/>
        </authorList>
    </citation>
    <scope>NUCLEOTIDE SEQUENCE [LARGE SCALE GENOMIC DNA]</scope>
    <source>
        <strain evidence="3">TX4248</strain>
    </source>
</reference>
<name>A0A125W242_ENTFL</name>
<dbReference type="InterPro" id="IPR016181">
    <property type="entry name" value="Acyl_CoA_acyltransferase"/>
</dbReference>